<keyword evidence="4" id="KW-1185">Reference proteome</keyword>
<evidence type="ECO:0000256" key="1">
    <source>
        <dbReference type="SAM" id="Coils"/>
    </source>
</evidence>
<protein>
    <submittedName>
        <fullName evidence="3">Uncharacterized protein</fullName>
    </submittedName>
</protein>
<feature type="compositionally biased region" description="Low complexity" evidence="2">
    <location>
        <begin position="304"/>
        <end position="327"/>
    </location>
</feature>
<evidence type="ECO:0000313" key="3">
    <source>
        <dbReference type="EMBL" id="KAK0549391.1"/>
    </source>
</evidence>
<feature type="compositionally biased region" description="Polar residues" evidence="2">
    <location>
        <begin position="158"/>
        <end position="192"/>
    </location>
</feature>
<feature type="region of interest" description="Disordered" evidence="2">
    <location>
        <begin position="258"/>
        <end position="327"/>
    </location>
</feature>
<organism evidence="3 4">
    <name type="scientific">Tilletia horrida</name>
    <dbReference type="NCBI Taxonomy" id="155126"/>
    <lineage>
        <taxon>Eukaryota</taxon>
        <taxon>Fungi</taxon>
        <taxon>Dikarya</taxon>
        <taxon>Basidiomycota</taxon>
        <taxon>Ustilaginomycotina</taxon>
        <taxon>Exobasidiomycetes</taxon>
        <taxon>Tilletiales</taxon>
        <taxon>Tilletiaceae</taxon>
        <taxon>Tilletia</taxon>
    </lineage>
</organism>
<accession>A0AAN6JQQ5</accession>
<feature type="region of interest" description="Disordered" evidence="2">
    <location>
        <begin position="1"/>
        <end position="21"/>
    </location>
</feature>
<dbReference type="AlphaFoldDB" id="A0AAN6JQQ5"/>
<keyword evidence="1" id="KW-0175">Coiled coil</keyword>
<sequence>MPQQREEQQQQQQQESSSTASDFFTFSRSSFLLANLVGVINPASPTDPTYTIASNYLAPLSGPTADTKGKRKADTIEDTAGSWTVFSGHSHGQSWWKATYTGSKLQELAMILDHSSSHPVELKLKKATAKEGIMISASIANVLAARMHGRIPVTTFSSHRLLSPTSPSQARSSQTTSTDWETASETPTQLSELTGDETREQIIQKHRALMAKYKRLSEKHVHLHDKYKDLKKDKKVGETHYRNIISTDKQKASTVSAKFSGGKTLQRSGFVPRNTGGRGTFVGSKAKLEESSDSDSGEETAHPTSSQTQGPSQATTTSASQFTSADH</sequence>
<evidence type="ECO:0000313" key="4">
    <source>
        <dbReference type="Proteomes" id="UP001176517"/>
    </source>
</evidence>
<feature type="coiled-coil region" evidence="1">
    <location>
        <begin position="199"/>
        <end position="233"/>
    </location>
</feature>
<feature type="compositionally biased region" description="Polar residues" evidence="2">
    <location>
        <begin position="258"/>
        <end position="267"/>
    </location>
</feature>
<dbReference type="Proteomes" id="UP001176517">
    <property type="component" value="Unassembled WGS sequence"/>
</dbReference>
<feature type="region of interest" description="Disordered" evidence="2">
    <location>
        <begin position="158"/>
        <end position="197"/>
    </location>
</feature>
<reference evidence="3" key="1">
    <citation type="journal article" date="2023" name="PhytoFront">
        <title>Draft Genome Resources of Seven Strains of Tilletia horrida, Causal Agent of Kernel Smut of Rice.</title>
        <authorList>
            <person name="Khanal S."/>
            <person name="Antony Babu S."/>
            <person name="Zhou X.G."/>
        </authorList>
    </citation>
    <scope>NUCLEOTIDE SEQUENCE</scope>
    <source>
        <strain evidence="3">TX6</strain>
    </source>
</reference>
<evidence type="ECO:0000256" key="2">
    <source>
        <dbReference type="SAM" id="MobiDB-lite"/>
    </source>
</evidence>
<name>A0AAN6JQQ5_9BASI</name>
<comment type="caution">
    <text evidence="3">The sequence shown here is derived from an EMBL/GenBank/DDBJ whole genome shotgun (WGS) entry which is preliminary data.</text>
</comment>
<proteinExistence type="predicted"/>
<gene>
    <name evidence="3" type="ORF">OC846_004078</name>
</gene>
<dbReference type="EMBL" id="JAPDMZ010000113">
    <property type="protein sequence ID" value="KAK0549391.1"/>
    <property type="molecule type" value="Genomic_DNA"/>
</dbReference>
<feature type="compositionally biased region" description="Low complexity" evidence="2">
    <location>
        <begin position="9"/>
        <end position="21"/>
    </location>
</feature>